<organism evidence="2 3">
    <name type="scientific">Pleurodeles waltl</name>
    <name type="common">Iberian ribbed newt</name>
    <dbReference type="NCBI Taxonomy" id="8319"/>
    <lineage>
        <taxon>Eukaryota</taxon>
        <taxon>Metazoa</taxon>
        <taxon>Chordata</taxon>
        <taxon>Craniata</taxon>
        <taxon>Vertebrata</taxon>
        <taxon>Euteleostomi</taxon>
        <taxon>Amphibia</taxon>
        <taxon>Batrachia</taxon>
        <taxon>Caudata</taxon>
        <taxon>Salamandroidea</taxon>
        <taxon>Salamandridae</taxon>
        <taxon>Pleurodelinae</taxon>
        <taxon>Pleurodeles</taxon>
    </lineage>
</organism>
<feature type="compositionally biased region" description="Basic and acidic residues" evidence="1">
    <location>
        <begin position="114"/>
        <end position="149"/>
    </location>
</feature>
<feature type="region of interest" description="Disordered" evidence="1">
    <location>
        <begin position="172"/>
        <end position="203"/>
    </location>
</feature>
<gene>
    <name evidence="2" type="ORF">NDU88_002028</name>
</gene>
<reference evidence="2" key="1">
    <citation type="journal article" date="2022" name="bioRxiv">
        <title>Sequencing and chromosome-scale assembly of the giantPleurodeles waltlgenome.</title>
        <authorList>
            <person name="Brown T."/>
            <person name="Elewa A."/>
            <person name="Iarovenko S."/>
            <person name="Subramanian E."/>
            <person name="Araus A.J."/>
            <person name="Petzold A."/>
            <person name="Susuki M."/>
            <person name="Suzuki K.-i.T."/>
            <person name="Hayashi T."/>
            <person name="Toyoda A."/>
            <person name="Oliveira C."/>
            <person name="Osipova E."/>
            <person name="Leigh N.D."/>
            <person name="Simon A."/>
            <person name="Yun M.H."/>
        </authorList>
    </citation>
    <scope>NUCLEOTIDE SEQUENCE</scope>
    <source>
        <strain evidence="2">20211129_DDA</strain>
        <tissue evidence="2">Liver</tissue>
    </source>
</reference>
<proteinExistence type="predicted"/>
<protein>
    <submittedName>
        <fullName evidence="2">Uncharacterized protein</fullName>
    </submittedName>
</protein>
<keyword evidence="3" id="KW-1185">Reference proteome</keyword>
<accession>A0AAV7LEH3</accession>
<dbReference type="AlphaFoldDB" id="A0AAV7LEH3"/>
<feature type="region of interest" description="Disordered" evidence="1">
    <location>
        <begin position="100"/>
        <end position="158"/>
    </location>
</feature>
<evidence type="ECO:0000313" key="3">
    <source>
        <dbReference type="Proteomes" id="UP001066276"/>
    </source>
</evidence>
<evidence type="ECO:0000256" key="1">
    <source>
        <dbReference type="SAM" id="MobiDB-lite"/>
    </source>
</evidence>
<sequence length="231" mass="25878">MTVTEERPLAQGKRISVVSLIRALEAVTKASVPSAKALHPRWIQWVTSLTATDVDYVFDPKLQTEEFLQYELEYPVPANTLPIEQYQILIYTDGSAHPAVGTKHQYSDSCAVDAPDRRSERGGHPDRRPEYVKQKKDLPQSTIKKEEKTPQPQFKKKKVAALSAKNVSTLENTVEEQDVGSDTVRQRSRGHNMLPESERSSGCAATSDFIAVETAAGRVLPPDRIYDLKFK</sequence>
<dbReference type="EMBL" id="JANPWB010000015">
    <property type="protein sequence ID" value="KAJ1088874.1"/>
    <property type="molecule type" value="Genomic_DNA"/>
</dbReference>
<dbReference type="Proteomes" id="UP001066276">
    <property type="component" value="Chromosome 11"/>
</dbReference>
<name>A0AAV7LEH3_PLEWA</name>
<comment type="caution">
    <text evidence="2">The sequence shown here is derived from an EMBL/GenBank/DDBJ whole genome shotgun (WGS) entry which is preliminary data.</text>
</comment>
<evidence type="ECO:0000313" key="2">
    <source>
        <dbReference type="EMBL" id="KAJ1088874.1"/>
    </source>
</evidence>